<dbReference type="PATRIC" id="fig|1232683.4.peg.2105"/>
<evidence type="ECO:0000256" key="1">
    <source>
        <dbReference type="ARBA" id="ARBA00022741"/>
    </source>
</evidence>
<evidence type="ECO:0000313" key="6">
    <source>
        <dbReference type="EMBL" id="KEA63690.1"/>
    </source>
</evidence>
<keyword evidence="6" id="KW-0131">Cell cycle</keyword>
<dbReference type="Gene3D" id="1.10.8.60">
    <property type="match status" value="1"/>
</dbReference>
<dbReference type="InterPro" id="IPR052381">
    <property type="entry name" value="AAA_domain_protein"/>
</dbReference>
<dbReference type="GO" id="GO:0051301">
    <property type="term" value="P:cell division"/>
    <property type="evidence" value="ECO:0007669"/>
    <property type="project" value="UniProtKB-KW"/>
</dbReference>
<dbReference type="STRING" id="1232683.ADIMK_2146"/>
<gene>
    <name evidence="6" type="ORF">ADIMK_2146</name>
</gene>
<protein>
    <recommendedName>
        <fullName evidence="4">Uncharacterized AAA domain-containing protein ycf46</fullName>
    </recommendedName>
</protein>
<evidence type="ECO:0000313" key="7">
    <source>
        <dbReference type="Proteomes" id="UP000028252"/>
    </source>
</evidence>
<comment type="caution">
    <text evidence="6">The sequence shown here is derived from an EMBL/GenBank/DDBJ whole genome shotgun (WGS) entry which is preliminary data.</text>
</comment>
<dbReference type="GO" id="GO:0005524">
    <property type="term" value="F:ATP binding"/>
    <property type="evidence" value="ECO:0007669"/>
    <property type="project" value="UniProtKB-KW"/>
</dbReference>
<keyword evidence="1" id="KW-0547">Nucleotide-binding</keyword>
<keyword evidence="6" id="KW-0132">Cell division</keyword>
<dbReference type="Pfam" id="PF00004">
    <property type="entry name" value="AAA"/>
    <property type="match status" value="1"/>
</dbReference>
<organism evidence="6 7">
    <name type="scientific">Marinobacterium lacunae</name>
    <dbReference type="NCBI Taxonomy" id="1232683"/>
    <lineage>
        <taxon>Bacteria</taxon>
        <taxon>Pseudomonadati</taxon>
        <taxon>Pseudomonadota</taxon>
        <taxon>Gammaproteobacteria</taxon>
        <taxon>Oceanospirillales</taxon>
        <taxon>Oceanospirillaceae</taxon>
        <taxon>Marinobacterium</taxon>
    </lineage>
</organism>
<dbReference type="InterPro" id="IPR003593">
    <property type="entry name" value="AAA+_ATPase"/>
</dbReference>
<evidence type="ECO:0000256" key="4">
    <source>
        <dbReference type="ARBA" id="ARBA00040480"/>
    </source>
</evidence>
<feature type="domain" description="AAA+ ATPase" evidence="5">
    <location>
        <begin position="280"/>
        <end position="414"/>
    </location>
</feature>
<dbReference type="PANTHER" id="PTHR42960">
    <property type="entry name" value="YCF46 PROTEIN"/>
    <property type="match status" value="1"/>
</dbReference>
<keyword evidence="2" id="KW-0067">ATP-binding</keyword>
<dbReference type="SMART" id="SM00382">
    <property type="entry name" value="AAA"/>
    <property type="match status" value="1"/>
</dbReference>
<comment type="similarity">
    <text evidence="3">Belongs to the AAA ATPase family. Highly divergent.</text>
</comment>
<dbReference type="OrthoDB" id="9809379at2"/>
<dbReference type="EMBL" id="JMQN01000030">
    <property type="protein sequence ID" value="KEA63690.1"/>
    <property type="molecule type" value="Genomic_DNA"/>
</dbReference>
<dbReference type="RefSeq" id="WP_036187636.1">
    <property type="nucleotide sequence ID" value="NZ_JMQN01000030.1"/>
</dbReference>
<keyword evidence="7" id="KW-1185">Reference proteome</keyword>
<dbReference type="PANTHER" id="PTHR42960:SF1">
    <property type="entry name" value="YCF46 PROTEIN"/>
    <property type="match status" value="1"/>
</dbReference>
<dbReference type="SUPFAM" id="SSF52540">
    <property type="entry name" value="P-loop containing nucleoside triphosphate hydrolases"/>
    <property type="match status" value="2"/>
</dbReference>
<dbReference type="eggNOG" id="COG0464">
    <property type="taxonomic scope" value="Bacteria"/>
</dbReference>
<evidence type="ECO:0000256" key="2">
    <source>
        <dbReference type="ARBA" id="ARBA00022840"/>
    </source>
</evidence>
<sequence>MDLHNLKLKLNDHFPIIVIETHDEQRVVDLLRTATAEDAKLGTLRIWSASEGVDLYRKPDVSKWQVEGLESAARSGAGSADMTDPQSMLKAVKELVKDSILLLPDFHTYLQDPVVLRLVKEIAQQYYVNNTMLVFVSHAFDVPAEIERMCIHLEISMPSTEQITELVKKEARIWALKTNEKLKGDSRAMDLLIRHLVGLTEADARRFIRSAIYDDGAITHSDIKAVMDAKYRMLSKGGAITYSFDLADFSEIGGFGRLKSWLEVRKPFFLGEVEGAAMDIPKGLMLIGVQGCGKSLAAKSIAGSWGVPLLKLDFGALFNKYIGETEKNLREALRAAEMLAPCVLWIDEIEKGISSGFGDDSGTAGRVLGTLLTWMAENSSRTFIVATANNIEQLPPELLRKGRLDEIYFVDLPDLSARRAIFSVHLAKREKDPQLFDLDQLAERSEGFAGAEIEQAIVSAGYWAHSQKEALATGHILRELENTQPLSVVRAESIAALRAWAAGRTVSVG</sequence>
<proteinExistence type="inferred from homology"/>
<dbReference type="InterPro" id="IPR003959">
    <property type="entry name" value="ATPase_AAA_core"/>
</dbReference>
<dbReference type="InterPro" id="IPR027417">
    <property type="entry name" value="P-loop_NTPase"/>
</dbReference>
<accession>A0A081FYT5</accession>
<evidence type="ECO:0000256" key="3">
    <source>
        <dbReference type="ARBA" id="ARBA00038088"/>
    </source>
</evidence>
<dbReference type="GO" id="GO:0016887">
    <property type="term" value="F:ATP hydrolysis activity"/>
    <property type="evidence" value="ECO:0007669"/>
    <property type="project" value="InterPro"/>
</dbReference>
<name>A0A081FYT5_9GAMM</name>
<reference evidence="6 7" key="1">
    <citation type="submission" date="2014-04" db="EMBL/GenBank/DDBJ databases">
        <title>Marinobacterium kochiensis sp. nov., isolated from sediment sample collected from Kochi backwaters in Kerala, India.</title>
        <authorList>
            <person name="Singh A."/>
            <person name="Pinnaka A.K."/>
        </authorList>
    </citation>
    <scope>NUCLEOTIDE SEQUENCE [LARGE SCALE GENOMIC DNA]</scope>
    <source>
        <strain evidence="6 7">AK27</strain>
    </source>
</reference>
<dbReference type="Gene3D" id="3.40.50.300">
    <property type="entry name" value="P-loop containing nucleotide triphosphate hydrolases"/>
    <property type="match status" value="1"/>
</dbReference>
<evidence type="ECO:0000259" key="5">
    <source>
        <dbReference type="SMART" id="SM00382"/>
    </source>
</evidence>
<dbReference type="AlphaFoldDB" id="A0A081FYT5"/>
<dbReference type="Proteomes" id="UP000028252">
    <property type="component" value="Unassembled WGS sequence"/>
</dbReference>
<keyword evidence="6" id="KW-0378">Hydrolase</keyword>